<protein>
    <submittedName>
        <fullName evidence="2">Uncharacterized protein</fullName>
    </submittedName>
</protein>
<organism evidence="2 3">
    <name type="scientific">Candidatus Roizmanbacteria bacterium RIFCSPLOWO2_01_FULL_38_12</name>
    <dbReference type="NCBI Taxonomy" id="1802061"/>
    <lineage>
        <taxon>Bacteria</taxon>
        <taxon>Candidatus Roizmaniibacteriota</taxon>
    </lineage>
</organism>
<name>A0A1F7IY68_9BACT</name>
<comment type="caution">
    <text evidence="2">The sequence shown here is derived from an EMBL/GenBank/DDBJ whole genome shotgun (WGS) entry which is preliminary data.</text>
</comment>
<gene>
    <name evidence="2" type="ORF">A3A93_01525</name>
</gene>
<dbReference type="AlphaFoldDB" id="A0A1F7IY68"/>
<evidence type="ECO:0000256" key="1">
    <source>
        <dbReference type="SAM" id="Phobius"/>
    </source>
</evidence>
<evidence type="ECO:0000313" key="3">
    <source>
        <dbReference type="Proteomes" id="UP000177141"/>
    </source>
</evidence>
<dbReference type="Proteomes" id="UP000177141">
    <property type="component" value="Unassembled WGS sequence"/>
</dbReference>
<dbReference type="EMBL" id="MGAL01000017">
    <property type="protein sequence ID" value="OGK48302.1"/>
    <property type="molecule type" value="Genomic_DNA"/>
</dbReference>
<accession>A0A1F7IY68</accession>
<feature type="transmembrane region" description="Helical" evidence="1">
    <location>
        <begin position="39"/>
        <end position="58"/>
    </location>
</feature>
<feature type="transmembrane region" description="Helical" evidence="1">
    <location>
        <begin position="7"/>
        <end position="27"/>
    </location>
</feature>
<reference evidence="2 3" key="1">
    <citation type="journal article" date="2016" name="Nat. Commun.">
        <title>Thousands of microbial genomes shed light on interconnected biogeochemical processes in an aquifer system.</title>
        <authorList>
            <person name="Anantharaman K."/>
            <person name="Brown C.T."/>
            <person name="Hug L.A."/>
            <person name="Sharon I."/>
            <person name="Castelle C.J."/>
            <person name="Probst A.J."/>
            <person name="Thomas B.C."/>
            <person name="Singh A."/>
            <person name="Wilkins M.J."/>
            <person name="Karaoz U."/>
            <person name="Brodie E.L."/>
            <person name="Williams K.H."/>
            <person name="Hubbard S.S."/>
            <person name="Banfield J.F."/>
        </authorList>
    </citation>
    <scope>NUCLEOTIDE SEQUENCE [LARGE SCALE GENOMIC DNA]</scope>
</reference>
<evidence type="ECO:0000313" key="2">
    <source>
        <dbReference type="EMBL" id="OGK48302.1"/>
    </source>
</evidence>
<keyword evidence="1" id="KW-0472">Membrane</keyword>
<proteinExistence type="predicted"/>
<keyword evidence="1" id="KW-1133">Transmembrane helix</keyword>
<dbReference type="STRING" id="1802061.A3A93_01525"/>
<keyword evidence="1" id="KW-0812">Transmembrane</keyword>
<sequence length="61" mass="6899">MQEFLWGLWNGLTAWPVLIAHVFGWWTSFPVYNVARDGGWYQFGFLLGAGSPLLGLLGKKK</sequence>